<proteinExistence type="predicted"/>
<name>A0A852WJ71_PSEA5</name>
<protein>
    <submittedName>
        <fullName evidence="4">AcrR family transcriptional regulator</fullName>
    </submittedName>
</protein>
<feature type="DNA-binding region" description="H-T-H motif" evidence="2">
    <location>
        <begin position="55"/>
        <end position="74"/>
    </location>
</feature>
<sequence>MTSVVEREGLADQVPEDCIVFDTVTERAASPLAPGDYLAVGLRILDENGSNRALSVRRVCNELGSTTGSFYHHFPTWSAYLRAVVMRWVETHHNAIQQLAGANPPDPARVIQVLLSHPPALERAIRCWPGEITVAAVAAVDLMWQDVIVRAAHGEDDTPATADAVRAATVVRAVAMGLASTGTFSCDRRDLVSLLARHVEIVTGHGRLRSH</sequence>
<comment type="caution">
    <text evidence="4">The sequence shown here is derived from an EMBL/GenBank/DDBJ whole genome shotgun (WGS) entry which is preliminary data.</text>
</comment>
<dbReference type="EMBL" id="JACCCZ010000002">
    <property type="protein sequence ID" value="NYG05372.1"/>
    <property type="molecule type" value="Genomic_DNA"/>
</dbReference>
<evidence type="ECO:0000259" key="3">
    <source>
        <dbReference type="PROSITE" id="PS50977"/>
    </source>
</evidence>
<evidence type="ECO:0000256" key="2">
    <source>
        <dbReference type="PROSITE-ProRule" id="PRU00335"/>
    </source>
</evidence>
<dbReference type="RefSeq" id="WP_157818132.1">
    <property type="nucleotide sequence ID" value="NZ_BAAAJZ010000014.1"/>
</dbReference>
<dbReference type="InterPro" id="IPR009057">
    <property type="entry name" value="Homeodomain-like_sf"/>
</dbReference>
<feature type="domain" description="HTH tetR-type" evidence="3">
    <location>
        <begin position="31"/>
        <end position="92"/>
    </location>
</feature>
<dbReference type="PROSITE" id="PS50977">
    <property type="entry name" value="HTH_TETR_2"/>
    <property type="match status" value="1"/>
</dbReference>
<evidence type="ECO:0000313" key="5">
    <source>
        <dbReference type="Proteomes" id="UP000549695"/>
    </source>
</evidence>
<dbReference type="InterPro" id="IPR001647">
    <property type="entry name" value="HTH_TetR"/>
</dbReference>
<gene>
    <name evidence="4" type="ORF">HDA37_005726</name>
</gene>
<accession>A0A852WJ71</accession>
<dbReference type="GeneID" id="98055276"/>
<keyword evidence="1 2" id="KW-0238">DNA-binding</keyword>
<reference evidence="4 5" key="1">
    <citation type="submission" date="2020-07" db="EMBL/GenBank/DDBJ databases">
        <title>Sequencing the genomes of 1000 actinobacteria strains.</title>
        <authorList>
            <person name="Klenk H.-P."/>
        </authorList>
    </citation>
    <scope>NUCLEOTIDE SEQUENCE [LARGE SCALE GENOMIC DNA]</scope>
    <source>
        <strain evidence="4 5">DSM 44749</strain>
    </source>
</reference>
<evidence type="ECO:0000256" key="1">
    <source>
        <dbReference type="ARBA" id="ARBA00023125"/>
    </source>
</evidence>
<dbReference type="GO" id="GO:0003677">
    <property type="term" value="F:DNA binding"/>
    <property type="evidence" value="ECO:0007669"/>
    <property type="project" value="UniProtKB-UniRule"/>
</dbReference>
<organism evidence="4 5">
    <name type="scientific">Pseudonocardia alni</name>
    <name type="common">Amycolata alni</name>
    <dbReference type="NCBI Taxonomy" id="33907"/>
    <lineage>
        <taxon>Bacteria</taxon>
        <taxon>Bacillati</taxon>
        <taxon>Actinomycetota</taxon>
        <taxon>Actinomycetes</taxon>
        <taxon>Pseudonocardiales</taxon>
        <taxon>Pseudonocardiaceae</taxon>
        <taxon>Pseudonocardia</taxon>
    </lineage>
</organism>
<dbReference type="Proteomes" id="UP000549695">
    <property type="component" value="Unassembled WGS sequence"/>
</dbReference>
<evidence type="ECO:0000313" key="4">
    <source>
        <dbReference type="EMBL" id="NYG05372.1"/>
    </source>
</evidence>
<dbReference type="Gene3D" id="1.10.357.10">
    <property type="entry name" value="Tetracycline Repressor, domain 2"/>
    <property type="match status" value="1"/>
</dbReference>
<keyword evidence="5" id="KW-1185">Reference proteome</keyword>
<dbReference type="AlphaFoldDB" id="A0A852WJ71"/>
<dbReference type="SUPFAM" id="SSF46689">
    <property type="entry name" value="Homeodomain-like"/>
    <property type="match status" value="1"/>
</dbReference>